<dbReference type="Pfam" id="PF21315">
    <property type="entry name" value="FAN1_HTH"/>
    <property type="match status" value="1"/>
</dbReference>
<dbReference type="GO" id="GO:0036297">
    <property type="term" value="P:interstrand cross-link repair"/>
    <property type="evidence" value="ECO:0007669"/>
    <property type="project" value="InterPro"/>
</dbReference>
<dbReference type="InterPro" id="IPR049125">
    <property type="entry name" value="FAN1-like_WH"/>
</dbReference>
<dbReference type="OrthoDB" id="76364at2759"/>
<dbReference type="CDD" id="cd22326">
    <property type="entry name" value="FAN1-like"/>
    <property type="match status" value="1"/>
</dbReference>
<feature type="region of interest" description="Disordered" evidence="10">
    <location>
        <begin position="1"/>
        <end position="139"/>
    </location>
</feature>
<comment type="catalytic activity">
    <reaction evidence="1 8">
        <text>Hydrolytically removes 5'-nucleotides successively from the 3'-hydroxy termini of 3'-hydroxy-terminated oligonucleotides.</text>
        <dbReference type="EC" id="3.1.4.1"/>
    </reaction>
</comment>
<dbReference type="InterPro" id="IPR049126">
    <property type="entry name" value="FAN1-like_TPR"/>
</dbReference>
<evidence type="ECO:0000259" key="11">
    <source>
        <dbReference type="SMART" id="SM00990"/>
    </source>
</evidence>
<comment type="function">
    <text evidence="8">Nuclease required for the repair of DNA interstrand cross-links (ICL). Acts as a 5'-3' exonuclease that anchors at a cut end of DNA and cleaves DNA successively at every third nucleotide, allowing to excise an ICL from one strand through flanking incisions.</text>
</comment>
<keyword evidence="13" id="KW-1185">Reference proteome</keyword>
<dbReference type="InterPro" id="IPR033315">
    <property type="entry name" value="Fan1-like"/>
</dbReference>
<comment type="subcellular location">
    <subcellularLocation>
        <location evidence="8">Nucleus</location>
    </subcellularLocation>
</comment>
<keyword evidence="6 8" id="KW-0460">Magnesium</keyword>
<feature type="region of interest" description="Disordered" evidence="10">
    <location>
        <begin position="509"/>
        <end position="548"/>
    </location>
</feature>
<evidence type="ECO:0000256" key="2">
    <source>
        <dbReference type="ARBA" id="ARBA00005533"/>
    </source>
</evidence>
<evidence type="ECO:0000313" key="13">
    <source>
        <dbReference type="Proteomes" id="UP000748756"/>
    </source>
</evidence>
<dbReference type="InterPro" id="IPR049132">
    <property type="entry name" value="FAN1-like_euk"/>
</dbReference>
<dbReference type="Proteomes" id="UP000748756">
    <property type="component" value="Unassembled WGS sequence"/>
</dbReference>
<evidence type="ECO:0000256" key="6">
    <source>
        <dbReference type="ARBA" id="ARBA00022842"/>
    </source>
</evidence>
<feature type="compositionally biased region" description="Polar residues" evidence="10">
    <location>
        <begin position="524"/>
        <end position="535"/>
    </location>
</feature>
<dbReference type="GO" id="GO:0046872">
    <property type="term" value="F:metal ion binding"/>
    <property type="evidence" value="ECO:0007669"/>
    <property type="project" value="UniProtKB-KW"/>
</dbReference>
<feature type="compositionally biased region" description="Polar residues" evidence="10">
    <location>
        <begin position="88"/>
        <end position="97"/>
    </location>
</feature>
<accession>A0A9P5VDW5</accession>
<dbReference type="Pfam" id="PF08774">
    <property type="entry name" value="VRR_NUC"/>
    <property type="match status" value="1"/>
</dbReference>
<reference evidence="12" key="1">
    <citation type="journal article" date="2020" name="Fungal Divers.">
        <title>Resolving the Mortierellaceae phylogeny through synthesis of multi-gene phylogenetics and phylogenomics.</title>
        <authorList>
            <person name="Vandepol N."/>
            <person name="Liber J."/>
            <person name="Desiro A."/>
            <person name="Na H."/>
            <person name="Kennedy M."/>
            <person name="Barry K."/>
            <person name="Grigoriev I.V."/>
            <person name="Miller A.N."/>
            <person name="O'Donnell K."/>
            <person name="Stajich J.E."/>
            <person name="Bonito G."/>
        </authorList>
    </citation>
    <scope>NUCLEOTIDE SEQUENCE</scope>
    <source>
        <strain evidence="12">NRRL 6426</strain>
    </source>
</reference>
<feature type="region of interest" description="Disordered" evidence="10">
    <location>
        <begin position="854"/>
        <end position="905"/>
    </location>
</feature>
<keyword evidence="3 8" id="KW-0540">Nuclease</keyword>
<evidence type="ECO:0000256" key="7">
    <source>
        <dbReference type="ARBA" id="ARBA00023211"/>
    </source>
</evidence>
<keyword evidence="8" id="KW-0234">DNA repair</keyword>
<name>A0A9P5VDW5_9FUNG</name>
<dbReference type="EMBL" id="JAAAUQ010000134">
    <property type="protein sequence ID" value="KAF9154113.1"/>
    <property type="molecule type" value="Genomic_DNA"/>
</dbReference>
<comment type="similarity">
    <text evidence="2 8">Belongs to the FAN1 family.</text>
</comment>
<evidence type="ECO:0000256" key="5">
    <source>
        <dbReference type="ARBA" id="ARBA00022801"/>
    </source>
</evidence>
<evidence type="ECO:0000256" key="1">
    <source>
        <dbReference type="ARBA" id="ARBA00000983"/>
    </source>
</evidence>
<dbReference type="GO" id="GO:0070336">
    <property type="term" value="F:flap-structured DNA binding"/>
    <property type="evidence" value="ECO:0007669"/>
    <property type="project" value="TreeGrafter"/>
</dbReference>
<evidence type="ECO:0000313" key="12">
    <source>
        <dbReference type="EMBL" id="KAF9154113.1"/>
    </source>
</evidence>
<evidence type="ECO:0000256" key="8">
    <source>
        <dbReference type="RuleBase" id="RU365033"/>
    </source>
</evidence>
<protein>
    <recommendedName>
        <fullName evidence="8">Fanconi-associated nuclease</fullName>
        <ecNumber evidence="8">3.1.4.1</ecNumber>
    </recommendedName>
</protein>
<keyword evidence="5 8" id="KW-0378">Hydrolase</keyword>
<evidence type="ECO:0000256" key="4">
    <source>
        <dbReference type="ARBA" id="ARBA00022723"/>
    </source>
</evidence>
<comment type="caution">
    <text evidence="12">The sequence shown here is derived from an EMBL/GenBank/DDBJ whole genome shotgun (WGS) entry which is preliminary data.</text>
</comment>
<comment type="cofactor">
    <cofactor evidence="8">
        <name>Mg(2+)</name>
        <dbReference type="ChEBI" id="CHEBI:18420"/>
    </cofactor>
    <cofactor evidence="8">
        <name>Mn(2+)</name>
        <dbReference type="ChEBI" id="CHEBI:29035"/>
    </cofactor>
</comment>
<feature type="compositionally biased region" description="Basic and acidic residues" evidence="10">
    <location>
        <begin position="536"/>
        <end position="548"/>
    </location>
</feature>
<proteinExistence type="inferred from homology"/>
<keyword evidence="8" id="KW-0539">Nucleus</keyword>
<dbReference type="PANTHER" id="PTHR15749">
    <property type="entry name" value="FANCONI-ASSOCIATED NUCLEASE 1"/>
    <property type="match status" value="1"/>
</dbReference>
<evidence type="ECO:0000256" key="3">
    <source>
        <dbReference type="ARBA" id="ARBA00022722"/>
    </source>
</evidence>
<keyword evidence="8" id="KW-0227">DNA damage</keyword>
<dbReference type="EC" id="3.1.4.1" evidence="8"/>
<dbReference type="InterPro" id="IPR014883">
    <property type="entry name" value="VRR_NUC"/>
</dbReference>
<dbReference type="InterPro" id="IPR011856">
    <property type="entry name" value="tRNA_endonuc-like_dom_sf"/>
</dbReference>
<sequence length="1082" mass="123447">MKKKAGTTKAKDKDKVKVKTTSTPKTDATSVIPKTGDKRQLPLDFSRHVVVAKKTSPSNVGATKTGEDLDQWRPPPLSELDPPAIRVNLTSSAHSFPSTRISSRSSTETRGKEDEDSWEGTTGVPDEEDPDLCSYKDEGDDDDTLARLVSGRRFCDTGDDDIDGDFEAEGEGEESSVVNETLVKKEETLLAPNGQIRIKADPDDLDQKELDTLLPPMFRWKTVYVAAFELALDTVLPEEAFLFTDEEHTLFETYRALPDDPKHLFVRLFLRNQKYWFRQSKLEGRYREIDDLKSSIRQLITSGLLMDQGSATMPAEVLGILAMDELKILARHVGIKEKLSGKPRNALVSTILDHFRQQSFISKRLLLAPGGASDGGGEARLTGLTTHVFSGDATKRNRALIDKVIDISGPCVKIYPNVIKVFERLHLVFYRAREYNEKPALLEAILAKIGQRTFPTYEITRTNTVFKNRDELLKYETAIRLHFELSKLTESAMGPGRDATVYVRNGDHDAENQEKSGPRRASSAKVSQKSTNNDSTDSRSGDGELDPEQERRRLEVIGIYEKIIEEAENIREAWRHYVATETELSRESPNYFMLRFSPGWVYTQILRLELRAFAFLKRFEEESVLLHELLDQHIYSLGQRGGWYERLALIKSNYSFHKRLGKQEALQVCMMALRDKHVHAVDATLIQARIVRLESELRVAFRERHDFSYLALRKAQKRILTGERLNAPGMVAPSYTSSHSYSFVPHSMGSSHPIANQRPLWRNIDGSDCNVEELALSYYGTLGYKGYHSENSLLATLFGLLFWDILFSPQPGVFETLYQTEPLDLRTDAFFYQRQDMILDRIARIAGSTLIENDQSIAPVPPPSPTIQQKHARIRSRVKSEDFEDDERDDDEEEEPLFSRRRKSKPAPKVVSEELLGNMLFEDELLQEQEDNENSEDRQAERAYKEFLTRKRKECYYLHLIQTHDDLYRDKKVFCVGVNWTFTKEELLEVAECIGGNALAEICKILAQEYNKRCSGMPDLCCWDYDKKLVKFVEVKGPGDRLSSKQQVWIDLLTSLHIDIELCIVQVSKAEDAFLEECENGN</sequence>
<keyword evidence="4 8" id="KW-0479">Metal-binding</keyword>
<feature type="compositionally biased region" description="Basic and acidic residues" evidence="10">
    <location>
        <begin position="35"/>
        <end position="47"/>
    </location>
</feature>
<feature type="compositionally biased region" description="Acidic residues" evidence="10">
    <location>
        <begin position="882"/>
        <end position="896"/>
    </location>
</feature>
<evidence type="ECO:0000256" key="10">
    <source>
        <dbReference type="SAM" id="MobiDB-lite"/>
    </source>
</evidence>
<dbReference type="GO" id="GO:0017108">
    <property type="term" value="F:5'-flap endonuclease activity"/>
    <property type="evidence" value="ECO:0007669"/>
    <property type="project" value="TreeGrafter"/>
</dbReference>
<dbReference type="GO" id="GO:0005634">
    <property type="term" value="C:nucleus"/>
    <property type="evidence" value="ECO:0007669"/>
    <property type="project" value="UniProtKB-SubCell"/>
</dbReference>
<organism evidence="12 13">
    <name type="scientific">Linnemannia schmuckeri</name>
    <dbReference type="NCBI Taxonomy" id="64567"/>
    <lineage>
        <taxon>Eukaryota</taxon>
        <taxon>Fungi</taxon>
        <taxon>Fungi incertae sedis</taxon>
        <taxon>Mucoromycota</taxon>
        <taxon>Mortierellomycotina</taxon>
        <taxon>Mortierellomycetes</taxon>
        <taxon>Mortierellales</taxon>
        <taxon>Mortierellaceae</taxon>
        <taxon>Linnemannia</taxon>
    </lineage>
</organism>
<dbReference type="Gene3D" id="3.40.1350.10">
    <property type="match status" value="1"/>
</dbReference>
<dbReference type="GO" id="GO:0004528">
    <property type="term" value="F:phosphodiesterase I activity"/>
    <property type="evidence" value="ECO:0007669"/>
    <property type="project" value="UniProtKB-EC"/>
</dbReference>
<feature type="coiled-coil region" evidence="9">
    <location>
        <begin position="918"/>
        <end position="946"/>
    </location>
</feature>
<dbReference type="PANTHER" id="PTHR15749:SF4">
    <property type="entry name" value="FANCONI-ASSOCIATED NUCLEASE 1"/>
    <property type="match status" value="1"/>
</dbReference>
<dbReference type="GO" id="GO:0008409">
    <property type="term" value="F:5'-3' exonuclease activity"/>
    <property type="evidence" value="ECO:0007669"/>
    <property type="project" value="TreeGrafter"/>
</dbReference>
<gene>
    <name evidence="12" type="ORF">BG015_001815</name>
</gene>
<keyword evidence="7 8" id="KW-0464">Manganese</keyword>
<dbReference type="AlphaFoldDB" id="A0A9P5VDW5"/>
<feature type="domain" description="VRR-NUC" evidence="11">
    <location>
        <begin position="952"/>
        <end position="1067"/>
    </location>
</feature>
<evidence type="ECO:0000256" key="9">
    <source>
        <dbReference type="SAM" id="Coils"/>
    </source>
</evidence>
<keyword evidence="9" id="KW-0175">Coiled coil</keyword>
<dbReference type="Pfam" id="PF21170">
    <property type="entry name" value="FAN1_TPR"/>
    <property type="match status" value="1"/>
</dbReference>
<dbReference type="SMART" id="SM00990">
    <property type="entry name" value="VRR_NUC"/>
    <property type="match status" value="1"/>
</dbReference>